<feature type="domain" description="PepSY" evidence="2">
    <location>
        <begin position="5"/>
        <end position="84"/>
    </location>
</feature>
<dbReference type="Pfam" id="PF13670">
    <property type="entry name" value="PepSY_2"/>
    <property type="match status" value="1"/>
</dbReference>
<proteinExistence type="predicted"/>
<dbReference type="InterPro" id="IPR025711">
    <property type="entry name" value="PepSY"/>
</dbReference>
<protein>
    <submittedName>
        <fullName evidence="3">PepSY domain-containing protein</fullName>
    </submittedName>
</protein>
<gene>
    <name evidence="3" type="ORF">DKG74_06495</name>
</gene>
<comment type="caution">
    <text evidence="3">The sequence shown here is derived from an EMBL/GenBank/DDBJ whole genome shotgun (WGS) entry which is preliminary data.</text>
</comment>
<dbReference type="EMBL" id="QGLE01000003">
    <property type="protein sequence ID" value="PWR24805.1"/>
    <property type="molecule type" value="Genomic_DNA"/>
</dbReference>
<dbReference type="OrthoDB" id="7365433at2"/>
<sequence>MSSLLAVAAVALSAGTAFASEDLCTGTGPQKTADEVKAQYEAQGYKIKKFGTEDGCFEIKGTDAAGKKVEMYVSPWTGETVKTKTY</sequence>
<feature type="signal peptide" evidence="1">
    <location>
        <begin position="1"/>
        <end position="19"/>
    </location>
</feature>
<organism evidence="3 4">
    <name type="scientific">Zavarzinia aquatilis</name>
    <dbReference type="NCBI Taxonomy" id="2211142"/>
    <lineage>
        <taxon>Bacteria</taxon>
        <taxon>Pseudomonadati</taxon>
        <taxon>Pseudomonadota</taxon>
        <taxon>Alphaproteobacteria</taxon>
        <taxon>Rhodospirillales</taxon>
        <taxon>Zavarziniaceae</taxon>
        <taxon>Zavarzinia</taxon>
    </lineage>
</organism>
<evidence type="ECO:0000259" key="2">
    <source>
        <dbReference type="Pfam" id="PF13670"/>
    </source>
</evidence>
<dbReference type="AlphaFoldDB" id="A0A317EHV8"/>
<reference evidence="3 4" key="1">
    <citation type="submission" date="2018-05" db="EMBL/GenBank/DDBJ databases">
        <title>Zavarzinia sp. HR-AS.</title>
        <authorList>
            <person name="Lee Y."/>
            <person name="Jeon C.O."/>
        </authorList>
    </citation>
    <scope>NUCLEOTIDE SEQUENCE [LARGE SCALE GENOMIC DNA]</scope>
    <source>
        <strain evidence="3 4">HR-AS</strain>
    </source>
</reference>
<name>A0A317EHV8_9PROT</name>
<evidence type="ECO:0000256" key="1">
    <source>
        <dbReference type="SAM" id="SignalP"/>
    </source>
</evidence>
<accession>A0A317EHV8</accession>
<dbReference type="Proteomes" id="UP000245461">
    <property type="component" value="Unassembled WGS sequence"/>
</dbReference>
<feature type="chain" id="PRO_5016319243" evidence="1">
    <location>
        <begin position="20"/>
        <end position="86"/>
    </location>
</feature>
<keyword evidence="1" id="KW-0732">Signal</keyword>
<evidence type="ECO:0000313" key="3">
    <source>
        <dbReference type="EMBL" id="PWR24805.1"/>
    </source>
</evidence>
<keyword evidence="4" id="KW-1185">Reference proteome</keyword>
<evidence type="ECO:0000313" key="4">
    <source>
        <dbReference type="Proteomes" id="UP000245461"/>
    </source>
</evidence>